<dbReference type="Proteomes" id="UP000186108">
    <property type="component" value="Plasmid pR1CP1"/>
</dbReference>
<geneLocation type="plasmid" evidence="1">
    <name>pR1CP1</name>
</geneLocation>
<dbReference type="RefSeq" id="WP_196775324.1">
    <property type="nucleotide sequence ID" value="NZ_CP009112.1"/>
</dbReference>
<protein>
    <submittedName>
        <fullName evidence="1">Uncharacterized protein</fullName>
    </submittedName>
</protein>
<gene>
    <name evidence="1" type="ORF">R1CP_38095</name>
</gene>
<dbReference type="PATRIC" id="fig|37919.13.peg.8025"/>
<keyword evidence="1" id="KW-0614">Plasmid</keyword>
<evidence type="ECO:0000313" key="1">
    <source>
        <dbReference type="EMBL" id="ANS32218.1"/>
    </source>
</evidence>
<dbReference type="EMBL" id="CP009112">
    <property type="protein sequence ID" value="ANS32218.1"/>
    <property type="molecule type" value="Genomic_DNA"/>
</dbReference>
<name>A0A1B1KI04_RHOOP</name>
<organism evidence="1">
    <name type="scientific">Rhodococcus opacus</name>
    <name type="common">Nocardia opaca</name>
    <dbReference type="NCBI Taxonomy" id="37919"/>
    <lineage>
        <taxon>Bacteria</taxon>
        <taxon>Bacillati</taxon>
        <taxon>Actinomycetota</taxon>
        <taxon>Actinomycetes</taxon>
        <taxon>Mycobacteriales</taxon>
        <taxon>Nocardiaceae</taxon>
        <taxon>Rhodococcus</taxon>
    </lineage>
</organism>
<reference evidence="1" key="1">
    <citation type="submission" date="2014-07" db="EMBL/GenBank/DDBJ databases">
        <authorList>
            <person name="Zhang J.E."/>
            <person name="Yang H."/>
            <person name="Guo J."/>
            <person name="Deng Z."/>
            <person name="Luo H."/>
            <person name="Luo M."/>
            <person name="Zhao B."/>
        </authorList>
    </citation>
    <scope>NUCLEOTIDE SEQUENCE [LARGE SCALE GENOMIC DNA]</scope>
    <source>
        <strain evidence="1">1CP</strain>
        <plasmid evidence="1">pR1CP1</plasmid>
    </source>
</reference>
<dbReference type="AlphaFoldDB" id="A0A1B1KI04"/>
<sequence>MAALSDEQLDEIRRQLDQGMTPDAIADYLGRVADLDLMDIETVRTAAYALSRGETP</sequence>
<proteinExistence type="predicted"/>
<accession>A0A1B1KI04</accession>